<feature type="region of interest" description="Disordered" evidence="3">
    <location>
        <begin position="258"/>
        <end position="657"/>
    </location>
</feature>
<reference evidence="4" key="1">
    <citation type="submission" date="2021-01" db="EMBL/GenBank/DDBJ databases">
        <authorList>
            <person name="Zahm M."/>
            <person name="Roques C."/>
            <person name="Cabau C."/>
            <person name="Klopp C."/>
            <person name="Donnadieu C."/>
            <person name="Jouanno E."/>
            <person name="Lampietro C."/>
            <person name="Louis A."/>
            <person name="Herpin A."/>
            <person name="Echchiki A."/>
            <person name="Berthelot C."/>
            <person name="Parey E."/>
            <person name="Roest-Crollius H."/>
            <person name="Braasch I."/>
            <person name="Postlethwait J."/>
            <person name="Bobe J."/>
            <person name="Montfort J."/>
            <person name="Bouchez O."/>
            <person name="Begum T."/>
            <person name="Mejri S."/>
            <person name="Adams A."/>
            <person name="Chen W.-J."/>
            <person name="Guiguen Y."/>
        </authorList>
    </citation>
    <scope>NUCLEOTIDE SEQUENCE</scope>
    <source>
        <strain evidence="4">YG-15Mar2019-1</strain>
        <tissue evidence="4">Brain</tissue>
    </source>
</reference>
<dbReference type="PANTHER" id="PTHR15635">
    <property type="entry name" value="COILED-COIL DOMAIN CONTAINING PROTEIN 9"/>
    <property type="match status" value="1"/>
</dbReference>
<feature type="compositionally biased region" description="Basic and acidic residues" evidence="3">
    <location>
        <begin position="39"/>
        <end position="48"/>
    </location>
</feature>
<comment type="caution">
    <text evidence="4">The sequence shown here is derived from an EMBL/GenBank/DDBJ whole genome shotgun (WGS) entry which is preliminary data.</text>
</comment>
<evidence type="ECO:0000313" key="4">
    <source>
        <dbReference type="EMBL" id="KAG7466336.1"/>
    </source>
</evidence>
<dbReference type="Proteomes" id="UP001046870">
    <property type="component" value="Chromosome 13"/>
</dbReference>
<feature type="compositionally biased region" description="Basic and acidic residues" evidence="3">
    <location>
        <begin position="320"/>
        <end position="336"/>
    </location>
</feature>
<dbReference type="EMBL" id="JAFDVH010000013">
    <property type="protein sequence ID" value="KAG7466336.1"/>
    <property type="molecule type" value="Genomic_DNA"/>
</dbReference>
<dbReference type="AlphaFoldDB" id="A0A9D3PVE2"/>
<feature type="compositionally biased region" description="Basic and acidic residues" evidence="3">
    <location>
        <begin position="196"/>
        <end position="209"/>
    </location>
</feature>
<evidence type="ECO:0000313" key="5">
    <source>
        <dbReference type="Proteomes" id="UP001046870"/>
    </source>
</evidence>
<feature type="compositionally biased region" description="Basic and acidic residues" evidence="3">
    <location>
        <begin position="566"/>
        <end position="579"/>
    </location>
</feature>
<proteinExistence type="predicted"/>
<feature type="compositionally biased region" description="Basic and acidic residues" evidence="3">
    <location>
        <begin position="347"/>
        <end position="369"/>
    </location>
</feature>
<feature type="compositionally biased region" description="Basic and acidic residues" evidence="3">
    <location>
        <begin position="258"/>
        <end position="268"/>
    </location>
</feature>
<sequence>MIADSMQLPAPLPAASRLEGAQLSPMTSKMHRPSPTDVMFRKKEQKDAELDKKIEALRKKNEALMKRYQEVEEDKKRAEQEGMAMQSRKGKAEDLTITINKSTSEARVVTKKPGSGEPPSPRGNQEPSEADANPFSMGRGKRRQLLVTMTGNTKGKRIVSEKRGQTYPHSPGGLRDLTEEEEDVQYVRRGRHHQPSKVDARSQEEEGKQELQSVAEESQWLAECDPYHQDAEGCVPQSHTDLTVPTSKEEQLEYLRWKKEREQIDRERVARHKNAKGQWRRAWDMDKSENMFGERFHGESERGNQSRGGRGHPRRGHPRPATESRGHPQRNRDKGGKNLPAVSSKAKGKDRLTGRARRWDAKEEEEHLQTLETSLEEFLEELDAFGEPEVDSPTAGAESKEANFGKDSLPEMGAAGPQEVLSSGGSEGAGGVPTDAARSEGQESPAVDEASGTPATSQGDRAPKPRRASEKKVRFSEEAIKETKGTNEESPSPLPSEPEPKAAEAVKGALCCSDEEARPAPELGLRAPEEGGSQKEDQGVSDPPHSNAPLSGVPAECQAEGQGLEEAPKTETDENKPSDTHGLTPNPETDHRTMDANSAALPEEDLDQPLKHSKNIATRTPEEMIDSTLSALSLGSGDPHPYHKTSTDKVKENGKIV</sequence>
<accession>A0A9D3PVE2</accession>
<feature type="compositionally biased region" description="Basic and acidic residues" evidence="3">
    <location>
        <begin position="281"/>
        <end position="304"/>
    </location>
</feature>
<evidence type="ECO:0000256" key="1">
    <source>
        <dbReference type="ARBA" id="ARBA00022553"/>
    </source>
</evidence>
<feature type="compositionally biased region" description="Basic and acidic residues" evidence="3">
    <location>
        <begin position="527"/>
        <end position="538"/>
    </location>
</feature>
<evidence type="ECO:0008006" key="6">
    <source>
        <dbReference type="Google" id="ProtNLM"/>
    </source>
</evidence>
<feature type="compositionally biased region" description="Basic residues" evidence="3">
    <location>
        <begin position="309"/>
        <end position="318"/>
    </location>
</feature>
<feature type="compositionally biased region" description="Basic and acidic residues" evidence="3">
    <location>
        <begin position="461"/>
        <end position="487"/>
    </location>
</feature>
<feature type="region of interest" description="Disordered" evidence="3">
    <location>
        <begin position="1"/>
        <end position="48"/>
    </location>
</feature>
<feature type="compositionally biased region" description="Basic and acidic residues" evidence="3">
    <location>
        <begin position="645"/>
        <end position="657"/>
    </location>
</feature>
<feature type="region of interest" description="Disordered" evidence="3">
    <location>
        <begin position="70"/>
        <end position="215"/>
    </location>
</feature>
<gene>
    <name evidence="4" type="ORF">MATL_G00163600</name>
</gene>
<organism evidence="4 5">
    <name type="scientific">Megalops atlanticus</name>
    <name type="common">Tarpon</name>
    <name type="synonym">Clupea gigantea</name>
    <dbReference type="NCBI Taxonomy" id="7932"/>
    <lineage>
        <taxon>Eukaryota</taxon>
        <taxon>Metazoa</taxon>
        <taxon>Chordata</taxon>
        <taxon>Craniata</taxon>
        <taxon>Vertebrata</taxon>
        <taxon>Euteleostomi</taxon>
        <taxon>Actinopterygii</taxon>
        <taxon>Neopterygii</taxon>
        <taxon>Teleostei</taxon>
        <taxon>Elopiformes</taxon>
        <taxon>Megalopidae</taxon>
        <taxon>Megalops</taxon>
    </lineage>
</organism>
<evidence type="ECO:0000256" key="2">
    <source>
        <dbReference type="ARBA" id="ARBA00023054"/>
    </source>
</evidence>
<dbReference type="OrthoDB" id="10058133at2759"/>
<dbReference type="Pfam" id="PF15266">
    <property type="entry name" value="DUF4594"/>
    <property type="match status" value="1"/>
</dbReference>
<dbReference type="PANTHER" id="PTHR15635:SF10">
    <property type="entry name" value="COILED-COIL DOMAIN-CONTAINING PROTEIN 9B"/>
    <property type="match status" value="1"/>
</dbReference>
<keyword evidence="1" id="KW-0597">Phosphoprotein</keyword>
<feature type="compositionally biased region" description="Basic and acidic residues" evidence="3">
    <location>
        <begin position="70"/>
        <end position="80"/>
    </location>
</feature>
<keyword evidence="2" id="KW-0175">Coiled coil</keyword>
<dbReference type="InterPro" id="IPR029336">
    <property type="entry name" value="DUF4594"/>
</dbReference>
<protein>
    <recommendedName>
        <fullName evidence="6">Coiled-coil domain containing 9B</fullName>
    </recommendedName>
</protein>
<feature type="compositionally biased region" description="Basic residues" evidence="3">
    <location>
        <begin position="269"/>
        <end position="279"/>
    </location>
</feature>
<feature type="compositionally biased region" description="Acidic residues" evidence="3">
    <location>
        <begin position="374"/>
        <end position="390"/>
    </location>
</feature>
<keyword evidence="5" id="KW-1185">Reference proteome</keyword>
<name>A0A9D3PVE2_MEGAT</name>
<evidence type="ECO:0000256" key="3">
    <source>
        <dbReference type="SAM" id="MobiDB-lite"/>
    </source>
</evidence>